<dbReference type="InterPro" id="IPR017588">
    <property type="entry name" value="UacT-like"/>
</dbReference>
<keyword evidence="10" id="KW-1185">Reference proteome</keyword>
<evidence type="ECO:0000256" key="6">
    <source>
        <dbReference type="ARBA" id="ARBA00022989"/>
    </source>
</evidence>
<comment type="subcellular location">
    <subcellularLocation>
        <location evidence="1">Cell membrane</location>
        <topology evidence="1">Multi-pass membrane protein</topology>
    </subcellularLocation>
</comment>
<feature type="transmembrane region" description="Helical" evidence="8">
    <location>
        <begin position="119"/>
        <end position="140"/>
    </location>
</feature>
<feature type="transmembrane region" description="Helical" evidence="8">
    <location>
        <begin position="257"/>
        <end position="278"/>
    </location>
</feature>
<dbReference type="Proteomes" id="UP001429564">
    <property type="component" value="Unassembled WGS sequence"/>
</dbReference>
<feature type="transmembrane region" description="Helical" evidence="8">
    <location>
        <begin position="64"/>
        <end position="85"/>
    </location>
</feature>
<dbReference type="NCBIfam" id="TIGR03173">
    <property type="entry name" value="pbuX"/>
    <property type="match status" value="1"/>
</dbReference>
<evidence type="ECO:0000256" key="7">
    <source>
        <dbReference type="ARBA" id="ARBA00023136"/>
    </source>
</evidence>
<gene>
    <name evidence="9" type="ORF">DL239_12470</name>
</gene>
<feature type="transmembrane region" description="Helical" evidence="8">
    <location>
        <begin position="330"/>
        <end position="357"/>
    </location>
</feature>
<dbReference type="Pfam" id="PF00860">
    <property type="entry name" value="Xan_ur_permease"/>
    <property type="match status" value="1"/>
</dbReference>
<evidence type="ECO:0000256" key="8">
    <source>
        <dbReference type="SAM" id="Phobius"/>
    </source>
</evidence>
<dbReference type="PANTHER" id="PTHR42810">
    <property type="entry name" value="PURINE PERMEASE C1399.01C-RELATED"/>
    <property type="match status" value="1"/>
</dbReference>
<protein>
    <submittedName>
        <fullName evidence="9">Uracil permease</fullName>
    </submittedName>
</protein>
<keyword evidence="3" id="KW-0813">Transport</keyword>
<dbReference type="PANTHER" id="PTHR42810:SF2">
    <property type="entry name" value="PURINE PERMEASE C1399.01C-RELATED"/>
    <property type="match status" value="1"/>
</dbReference>
<dbReference type="EMBL" id="QHLQ01000011">
    <property type="protein sequence ID" value="NIZ61786.1"/>
    <property type="molecule type" value="Genomic_DNA"/>
</dbReference>
<evidence type="ECO:0000256" key="3">
    <source>
        <dbReference type="ARBA" id="ARBA00022448"/>
    </source>
</evidence>
<keyword evidence="6 8" id="KW-1133">Transmembrane helix</keyword>
<dbReference type="NCBIfam" id="NF037981">
    <property type="entry name" value="NCS2_1"/>
    <property type="match status" value="1"/>
</dbReference>
<name>A0ABX0WC68_9RHOB</name>
<feature type="transmembrane region" description="Helical" evidence="8">
    <location>
        <begin position="146"/>
        <end position="168"/>
    </location>
</feature>
<organism evidence="9 10">
    <name type="scientific">Parasedimentitalea denitrificans</name>
    <dbReference type="NCBI Taxonomy" id="2211118"/>
    <lineage>
        <taxon>Bacteria</taxon>
        <taxon>Pseudomonadati</taxon>
        <taxon>Pseudomonadota</taxon>
        <taxon>Alphaproteobacteria</taxon>
        <taxon>Rhodobacterales</taxon>
        <taxon>Paracoccaceae</taxon>
        <taxon>Parasedimentitalea</taxon>
    </lineage>
</organism>
<evidence type="ECO:0000256" key="2">
    <source>
        <dbReference type="ARBA" id="ARBA00008821"/>
    </source>
</evidence>
<dbReference type="InterPro" id="IPR006043">
    <property type="entry name" value="NCS2"/>
</dbReference>
<dbReference type="InterPro" id="IPR006042">
    <property type="entry name" value="Xan_ur_permease"/>
</dbReference>
<accession>A0ABX0WC68</accession>
<evidence type="ECO:0000256" key="1">
    <source>
        <dbReference type="ARBA" id="ARBA00004651"/>
    </source>
</evidence>
<keyword evidence="7 8" id="KW-0472">Membrane</keyword>
<evidence type="ECO:0000313" key="10">
    <source>
        <dbReference type="Proteomes" id="UP001429564"/>
    </source>
</evidence>
<feature type="transmembrane region" description="Helical" evidence="8">
    <location>
        <begin position="369"/>
        <end position="388"/>
    </location>
</feature>
<feature type="transmembrane region" description="Helical" evidence="8">
    <location>
        <begin position="32"/>
        <end position="52"/>
    </location>
</feature>
<evidence type="ECO:0000313" key="9">
    <source>
        <dbReference type="EMBL" id="NIZ61786.1"/>
    </source>
</evidence>
<feature type="transmembrane region" description="Helical" evidence="8">
    <location>
        <begin position="214"/>
        <end position="236"/>
    </location>
</feature>
<evidence type="ECO:0000256" key="5">
    <source>
        <dbReference type="ARBA" id="ARBA00022692"/>
    </source>
</evidence>
<feature type="transmembrane region" description="Helical" evidence="8">
    <location>
        <begin position="428"/>
        <end position="450"/>
    </location>
</feature>
<sequence>MSTGSIGTPQQLRDPNYTPALSRAIPLGIQHVLAMFVSNVTPAIIVAGAAGFGFGSNSPDFPELLYMIQMSMLFAGVATLLQTVTVGPVGAALPIVQGTSFAFLPIMIPLVAGKGVDALAALYGGVIIGGIFHAALGTVIGKIRFALPPLVTGLVVLMIGLMLVKVGIQYAAGGVPAKMSGAAEYGSLLNWSAALVVIVVTLGLKFFTRGMLSVSAVLLGLVVGYAYALMMGMVTIEAIGTSWSRASAFALPVPFKYGFEISVAAVLGFCLMAFVSAVETVGDVSGITKGGAGREATDKEIEGATYADGIGSAVAGLFGAMPNTSFSQNVGLIAMTGVMSRHVVTIGAIFLIICGLIPKVGAIIRTVPIEVLGGGVIVMFGMVVAAGISMLSDVDWNRRNMVIFAISLSIGLGLQLEPDAVKNLPDTLRILMTSGLLPAALLAMVLNLILPEELAEESTDEVSGGHAGHGAGSMPGE</sequence>
<comment type="caution">
    <text evidence="9">The sequence shown here is derived from an EMBL/GenBank/DDBJ whole genome shotgun (WGS) entry which is preliminary data.</text>
</comment>
<feature type="transmembrane region" description="Helical" evidence="8">
    <location>
        <begin position="91"/>
        <end position="112"/>
    </location>
</feature>
<keyword evidence="5 8" id="KW-0812">Transmembrane</keyword>
<feature type="transmembrane region" description="Helical" evidence="8">
    <location>
        <begin position="188"/>
        <end position="208"/>
    </location>
</feature>
<evidence type="ECO:0000256" key="4">
    <source>
        <dbReference type="ARBA" id="ARBA00022475"/>
    </source>
</evidence>
<dbReference type="RefSeq" id="WP_167684420.1">
    <property type="nucleotide sequence ID" value="NZ_QHLQ01000011.1"/>
</dbReference>
<comment type="similarity">
    <text evidence="2">Belongs to the nucleobase:cation symporter-2 (NCS2) (TC 2.A.40) family.</text>
</comment>
<keyword evidence="4" id="KW-1003">Cell membrane</keyword>
<dbReference type="NCBIfam" id="TIGR00801">
    <property type="entry name" value="ncs2"/>
    <property type="match status" value="1"/>
</dbReference>
<proteinExistence type="inferred from homology"/>
<reference evidence="9 10" key="1">
    <citation type="submission" date="2018-05" db="EMBL/GenBank/DDBJ databases">
        <authorList>
            <person name="Zhang Y.-J."/>
        </authorList>
    </citation>
    <scope>NUCLEOTIDE SEQUENCE [LARGE SCALE GENOMIC DNA]</scope>
    <source>
        <strain evidence="9 10">CY04</strain>
    </source>
</reference>